<dbReference type="PANTHER" id="PTHR10562">
    <property type="entry name" value="SMALL UBIQUITIN-RELATED MODIFIER"/>
    <property type="match status" value="1"/>
</dbReference>
<protein>
    <submittedName>
        <fullName evidence="2">Small ubiquitinrelated modifier</fullName>
    </submittedName>
</protein>
<dbReference type="Pfam" id="PF11976">
    <property type="entry name" value="Rad60-SLD"/>
    <property type="match status" value="1"/>
</dbReference>
<dbReference type="CDD" id="cd01763">
    <property type="entry name" value="Ubl_SUMO_like"/>
    <property type="match status" value="1"/>
</dbReference>
<dbReference type="SMART" id="SM00213">
    <property type="entry name" value="UBQ"/>
    <property type="match status" value="1"/>
</dbReference>
<comment type="caution">
    <text evidence="2">The sequence shown here is derived from an EMBL/GenBank/DDBJ whole genome shotgun (WGS) entry which is preliminary data.</text>
</comment>
<sequence>MSAEPEDVKPEREGDVKPKMTLNISHDGQQVQVKVKANMSFKKIFEAAEKRFSKDPGTFKFIYDGKRIQATDTPAGLEMEDGDQIDAFLEQLGGCWYWLDS</sequence>
<dbReference type="EMBL" id="JBANRG010000067">
    <property type="protein sequence ID" value="KAK7440637.1"/>
    <property type="molecule type" value="Genomic_DNA"/>
</dbReference>
<dbReference type="InterPro" id="IPR022617">
    <property type="entry name" value="Rad60/SUMO-like_dom"/>
</dbReference>
<dbReference type="InterPro" id="IPR029071">
    <property type="entry name" value="Ubiquitin-like_domsf"/>
</dbReference>
<proteinExistence type="predicted"/>
<dbReference type="PROSITE" id="PS50053">
    <property type="entry name" value="UBIQUITIN_2"/>
    <property type="match status" value="1"/>
</dbReference>
<evidence type="ECO:0000313" key="2">
    <source>
        <dbReference type="EMBL" id="KAK7440637.1"/>
    </source>
</evidence>
<dbReference type="Gene3D" id="3.10.20.90">
    <property type="entry name" value="Phosphatidylinositol 3-kinase Catalytic Subunit, Chain A, domain 1"/>
    <property type="match status" value="1"/>
</dbReference>
<evidence type="ECO:0000259" key="1">
    <source>
        <dbReference type="PROSITE" id="PS50053"/>
    </source>
</evidence>
<gene>
    <name evidence="2" type="primary">NFATC2IP</name>
    <name evidence="2" type="ORF">VKT23_016985</name>
</gene>
<evidence type="ECO:0000313" key="3">
    <source>
        <dbReference type="Proteomes" id="UP001498398"/>
    </source>
</evidence>
<accession>A0ABR1IVP7</accession>
<keyword evidence="3" id="KW-1185">Reference proteome</keyword>
<feature type="domain" description="Ubiquitin-like" evidence="1">
    <location>
        <begin position="18"/>
        <end position="94"/>
    </location>
</feature>
<reference evidence="2 3" key="1">
    <citation type="submission" date="2024-01" db="EMBL/GenBank/DDBJ databases">
        <title>A draft genome for the cacao thread blight pathogen Marasmiellus scandens.</title>
        <authorList>
            <person name="Baruah I.K."/>
            <person name="Leung J."/>
            <person name="Bukari Y."/>
            <person name="Amoako-Attah I."/>
            <person name="Meinhardt L.W."/>
            <person name="Bailey B.A."/>
            <person name="Cohen S.P."/>
        </authorList>
    </citation>
    <scope>NUCLEOTIDE SEQUENCE [LARGE SCALE GENOMIC DNA]</scope>
    <source>
        <strain evidence="2 3">GH-19</strain>
    </source>
</reference>
<organism evidence="2 3">
    <name type="scientific">Marasmiellus scandens</name>
    <dbReference type="NCBI Taxonomy" id="2682957"/>
    <lineage>
        <taxon>Eukaryota</taxon>
        <taxon>Fungi</taxon>
        <taxon>Dikarya</taxon>
        <taxon>Basidiomycota</taxon>
        <taxon>Agaricomycotina</taxon>
        <taxon>Agaricomycetes</taxon>
        <taxon>Agaricomycetidae</taxon>
        <taxon>Agaricales</taxon>
        <taxon>Marasmiineae</taxon>
        <taxon>Omphalotaceae</taxon>
        <taxon>Marasmiellus</taxon>
    </lineage>
</organism>
<name>A0ABR1IVP7_9AGAR</name>
<dbReference type="InterPro" id="IPR000626">
    <property type="entry name" value="Ubiquitin-like_dom"/>
</dbReference>
<dbReference type="Proteomes" id="UP001498398">
    <property type="component" value="Unassembled WGS sequence"/>
</dbReference>
<dbReference type="SUPFAM" id="SSF54236">
    <property type="entry name" value="Ubiquitin-like"/>
    <property type="match status" value="1"/>
</dbReference>